<gene>
    <name evidence="2" type="ORF">PCOR1329_LOCUS74298</name>
</gene>
<name>A0ABN9X811_9DINO</name>
<feature type="region of interest" description="Disordered" evidence="1">
    <location>
        <begin position="68"/>
        <end position="104"/>
    </location>
</feature>
<evidence type="ECO:0000256" key="1">
    <source>
        <dbReference type="SAM" id="MobiDB-lite"/>
    </source>
</evidence>
<organism evidence="2 3">
    <name type="scientific">Prorocentrum cordatum</name>
    <dbReference type="NCBI Taxonomy" id="2364126"/>
    <lineage>
        <taxon>Eukaryota</taxon>
        <taxon>Sar</taxon>
        <taxon>Alveolata</taxon>
        <taxon>Dinophyceae</taxon>
        <taxon>Prorocentrales</taxon>
        <taxon>Prorocentraceae</taxon>
        <taxon>Prorocentrum</taxon>
    </lineage>
</organism>
<dbReference type="Proteomes" id="UP001189429">
    <property type="component" value="Unassembled WGS sequence"/>
</dbReference>
<feature type="compositionally biased region" description="Polar residues" evidence="1">
    <location>
        <begin position="13"/>
        <end position="23"/>
    </location>
</feature>
<proteinExistence type="predicted"/>
<comment type="caution">
    <text evidence="2">The sequence shown here is derived from an EMBL/GenBank/DDBJ whole genome shotgun (WGS) entry which is preliminary data.</text>
</comment>
<protein>
    <submittedName>
        <fullName evidence="2">Uncharacterized protein</fullName>
    </submittedName>
</protein>
<dbReference type="EMBL" id="CAUYUJ010020060">
    <property type="protein sequence ID" value="CAK0895587.1"/>
    <property type="molecule type" value="Genomic_DNA"/>
</dbReference>
<accession>A0ABN9X811</accession>
<evidence type="ECO:0000313" key="2">
    <source>
        <dbReference type="EMBL" id="CAK0895587.1"/>
    </source>
</evidence>
<feature type="compositionally biased region" description="Low complexity" evidence="1">
    <location>
        <begin position="83"/>
        <end position="96"/>
    </location>
</feature>
<reference evidence="2" key="1">
    <citation type="submission" date="2023-10" db="EMBL/GenBank/DDBJ databases">
        <authorList>
            <person name="Chen Y."/>
            <person name="Shah S."/>
            <person name="Dougan E. K."/>
            <person name="Thang M."/>
            <person name="Chan C."/>
        </authorList>
    </citation>
    <scope>NUCLEOTIDE SEQUENCE [LARGE SCALE GENOMIC DNA]</scope>
</reference>
<sequence length="168" mass="18011">MSGSAPSRPLLASRQNLATIRSKSATHRAHADRPSSLPRSFLGAPAQDPVAPWRVQFLLWRSRGPRLGLQKAEQGQEKDTEEVGTGTPTVGTGTPTQRWKKKKKKGKKLHDLGFNFEALSTGVQAALACSADDAELSSWCFLVLVERAGTPLRASSPGHVGRSGFAPS</sequence>
<keyword evidence="3" id="KW-1185">Reference proteome</keyword>
<feature type="region of interest" description="Disordered" evidence="1">
    <location>
        <begin position="1"/>
        <end position="46"/>
    </location>
</feature>
<evidence type="ECO:0000313" key="3">
    <source>
        <dbReference type="Proteomes" id="UP001189429"/>
    </source>
</evidence>